<dbReference type="GO" id="GO:0050278">
    <property type="term" value="F:sedoheptulose-bisphosphatase activity"/>
    <property type="evidence" value="ECO:0007669"/>
    <property type="project" value="TreeGrafter"/>
</dbReference>
<feature type="binding site" evidence="2">
    <location>
        <begin position="103"/>
        <end position="106"/>
    </location>
    <ligand>
        <name>substrate</name>
    </ligand>
</feature>
<evidence type="ECO:0000256" key="1">
    <source>
        <dbReference type="PIRSR" id="PIRSR613078-1"/>
    </source>
</evidence>
<dbReference type="CDD" id="cd07067">
    <property type="entry name" value="HP_PGM_like"/>
    <property type="match status" value="1"/>
</dbReference>
<name>A0A1Q3ADC8_ZYGRO</name>
<evidence type="ECO:0000313" key="4">
    <source>
        <dbReference type="Proteomes" id="UP000187013"/>
    </source>
</evidence>
<dbReference type="Pfam" id="PF00300">
    <property type="entry name" value="His_Phos_1"/>
    <property type="match status" value="1"/>
</dbReference>
<dbReference type="Gene3D" id="3.40.50.1240">
    <property type="entry name" value="Phosphoglycerate mutase-like"/>
    <property type="match status" value="1"/>
</dbReference>
<protein>
    <recommendedName>
        <fullName evidence="5">Sedoheptulose 1,7-bisphosphatase</fullName>
    </recommendedName>
</protein>
<dbReference type="SUPFAM" id="SSF53254">
    <property type="entry name" value="Phosphoglycerate mutase-like"/>
    <property type="match status" value="1"/>
</dbReference>
<reference evidence="3 4" key="1">
    <citation type="submission" date="2016-08" db="EMBL/GenBank/DDBJ databases">
        <title>Draft genome sequence of allopolyploid Zygosaccharomyces rouxii.</title>
        <authorList>
            <person name="Watanabe J."/>
            <person name="Uehara K."/>
            <person name="Mogi Y."/>
            <person name="Tsukioka Y."/>
        </authorList>
    </citation>
    <scope>NUCLEOTIDE SEQUENCE [LARGE SCALE GENOMIC DNA]</scope>
    <source>
        <strain evidence="3 4">NBRC 110957</strain>
    </source>
</reference>
<dbReference type="EMBL" id="BDGX01000037">
    <property type="protein sequence ID" value="GAV53650.1"/>
    <property type="molecule type" value="Genomic_DNA"/>
</dbReference>
<dbReference type="OrthoDB" id="4818801at2759"/>
<feature type="binding site" evidence="2">
    <location>
        <position position="73"/>
    </location>
    <ligand>
        <name>substrate</name>
    </ligand>
</feature>
<organism evidence="3 4">
    <name type="scientific">Zygosaccharomyces rouxii</name>
    <dbReference type="NCBI Taxonomy" id="4956"/>
    <lineage>
        <taxon>Eukaryota</taxon>
        <taxon>Fungi</taxon>
        <taxon>Dikarya</taxon>
        <taxon>Ascomycota</taxon>
        <taxon>Saccharomycotina</taxon>
        <taxon>Saccharomycetes</taxon>
        <taxon>Saccharomycetales</taxon>
        <taxon>Saccharomycetaceae</taxon>
        <taxon>Zygosaccharomyces</taxon>
    </lineage>
</organism>
<dbReference type="AlphaFoldDB" id="A0A1Q3ADC8"/>
<comment type="caution">
    <text evidence="3">The sequence shown here is derived from an EMBL/GenBank/DDBJ whole genome shotgun (WGS) entry which is preliminary data.</text>
</comment>
<sequence length="263" mass="29637">MTVASRHTPTPRCIIIRHGQTEWSVSGQYTGKTDLPLTEKGEKLVSNSADTLFRNDLLNPEHITYVFTSPRQRAIRTMELMLASLTDEQRSKIKIVVDDDLQEWDYGDYEGMLTGEIRELRKSRGLDKDRPWVIWRDGCEGGESSDQVGMRVSRAIARIQTLQDEHLKQGITSDILVVAHGHLLRYFAAVWTGLGGEAKMDPKDAAVQTCKEPTVPHVTLDKYYYMHRNPRLMLDAGGVGVLSYEHNNCAEPAMVIAGPFTVH</sequence>
<dbReference type="GO" id="GO:0046390">
    <property type="term" value="P:ribose phosphate biosynthetic process"/>
    <property type="evidence" value="ECO:0007669"/>
    <property type="project" value="TreeGrafter"/>
</dbReference>
<dbReference type="InterPro" id="IPR029033">
    <property type="entry name" value="His_PPase_superfam"/>
</dbReference>
<dbReference type="SMART" id="SM00855">
    <property type="entry name" value="PGAM"/>
    <property type="match status" value="1"/>
</dbReference>
<dbReference type="InterPro" id="IPR050275">
    <property type="entry name" value="PGM_Phosphatase"/>
</dbReference>
<gene>
    <name evidence="3" type="ORF">ZYGR_0AK01520</name>
</gene>
<dbReference type="Proteomes" id="UP000187013">
    <property type="component" value="Unassembled WGS sequence"/>
</dbReference>
<dbReference type="PANTHER" id="PTHR48100:SF15">
    <property type="entry name" value="SEDOHEPTULOSE 1,7-BISPHOSPHATASE"/>
    <property type="match status" value="1"/>
</dbReference>
<feature type="active site" description="Tele-phosphohistidine intermediate" evidence="1">
    <location>
        <position position="18"/>
    </location>
</feature>
<dbReference type="InterPro" id="IPR013078">
    <property type="entry name" value="His_Pase_superF_clade-1"/>
</dbReference>
<dbReference type="FunFam" id="3.40.50.1240:FF:000037">
    <property type="entry name" value="Sedoheptulose 1,7-bisphosphatase"/>
    <property type="match status" value="1"/>
</dbReference>
<proteinExistence type="predicted"/>
<evidence type="ECO:0008006" key="5">
    <source>
        <dbReference type="Google" id="ProtNLM"/>
    </source>
</evidence>
<evidence type="ECO:0000313" key="3">
    <source>
        <dbReference type="EMBL" id="GAV53650.1"/>
    </source>
</evidence>
<accession>A0A1Q3ADC8</accession>
<dbReference type="PANTHER" id="PTHR48100">
    <property type="entry name" value="BROAD-SPECIFICITY PHOSPHATASE YOR283W-RELATED"/>
    <property type="match status" value="1"/>
</dbReference>
<feature type="binding site" evidence="2">
    <location>
        <begin position="30"/>
        <end position="31"/>
    </location>
    <ligand>
        <name>substrate</name>
    </ligand>
</feature>
<evidence type="ECO:0000256" key="2">
    <source>
        <dbReference type="PIRSR" id="PIRSR613078-2"/>
    </source>
</evidence>
<feature type="active site" description="Proton donor/acceptor" evidence="1">
    <location>
        <position position="103"/>
    </location>
</feature>